<keyword evidence="2" id="KW-1185">Reference proteome</keyword>
<evidence type="ECO:0000313" key="2">
    <source>
        <dbReference type="Proteomes" id="UP001189624"/>
    </source>
</evidence>
<sequence>MAIGLSYFFCLDTRVCFHTIYTADSEDNRRETTEFKISPAKTVSQIILESLCNINRDSLKLKTKVFDKAKDT</sequence>
<accession>A0AA86TC15</accession>
<evidence type="ECO:0000313" key="1">
    <source>
        <dbReference type="EMBL" id="CAJ1976070.1"/>
    </source>
</evidence>
<proteinExistence type="predicted"/>
<dbReference type="AlphaFoldDB" id="A0AA86TC15"/>
<organism evidence="1 2">
    <name type="scientific">Sphenostylis stenocarpa</name>
    <dbReference type="NCBI Taxonomy" id="92480"/>
    <lineage>
        <taxon>Eukaryota</taxon>
        <taxon>Viridiplantae</taxon>
        <taxon>Streptophyta</taxon>
        <taxon>Embryophyta</taxon>
        <taxon>Tracheophyta</taxon>
        <taxon>Spermatophyta</taxon>
        <taxon>Magnoliopsida</taxon>
        <taxon>eudicotyledons</taxon>
        <taxon>Gunneridae</taxon>
        <taxon>Pentapetalae</taxon>
        <taxon>rosids</taxon>
        <taxon>fabids</taxon>
        <taxon>Fabales</taxon>
        <taxon>Fabaceae</taxon>
        <taxon>Papilionoideae</taxon>
        <taxon>50 kb inversion clade</taxon>
        <taxon>NPAAA clade</taxon>
        <taxon>indigoferoid/millettioid clade</taxon>
        <taxon>Phaseoleae</taxon>
        <taxon>Sphenostylis</taxon>
    </lineage>
</organism>
<gene>
    <name evidence="1" type="ORF">AYBTSS11_LOCUS28200</name>
</gene>
<reference evidence="1" key="1">
    <citation type="submission" date="2023-10" db="EMBL/GenBank/DDBJ databases">
        <authorList>
            <person name="Domelevo Entfellner J.-B."/>
        </authorList>
    </citation>
    <scope>NUCLEOTIDE SEQUENCE</scope>
</reference>
<name>A0AA86TC15_9FABA</name>
<dbReference type="Gramene" id="rna-AYBTSS11_LOCUS28200">
    <property type="protein sequence ID" value="CAJ1976070.1"/>
    <property type="gene ID" value="gene-AYBTSS11_LOCUS28200"/>
</dbReference>
<protein>
    <submittedName>
        <fullName evidence="1">Uncharacterized protein</fullName>
    </submittedName>
</protein>
<dbReference type="EMBL" id="OY731406">
    <property type="protein sequence ID" value="CAJ1976070.1"/>
    <property type="molecule type" value="Genomic_DNA"/>
</dbReference>
<dbReference type="Proteomes" id="UP001189624">
    <property type="component" value="Chromosome 9"/>
</dbReference>